<dbReference type="InterPro" id="IPR046240">
    <property type="entry name" value="DUF6273"/>
</dbReference>
<dbReference type="Pfam" id="PF19789">
    <property type="entry name" value="DUF6273"/>
    <property type="match status" value="1"/>
</dbReference>
<accession>A0A8S5QRY6</accession>
<feature type="domain" description="DUF6273" evidence="1">
    <location>
        <begin position="519"/>
        <end position="652"/>
    </location>
</feature>
<evidence type="ECO:0000259" key="1">
    <source>
        <dbReference type="Pfam" id="PF19789"/>
    </source>
</evidence>
<proteinExistence type="predicted"/>
<sequence length="669" mass="68957">MPIISNFPGGTGSGGGLTLGAVSDINVLVASGKTYVKWTDPSDIVVSGAALAAWGGTQLVRKAGSAPKSRRDGTVVLDSKTRDAYKTSYFCDSGLSNGVTYYYKFFPYTTAGAYTDSEENAFNATPTVQVTGISSWNVTGMTASQEAGNGKMTVKWTDPAASITSDGVTLATWASTTIVVKAGGYATSKDDDDAAYTLKVTTRNQYASTPLSITGLTNGTTYYISFFPETTDGGINTSTSQRTTGKANRITITTVPSQSGTLTYNGNSQSPSWTGYSSTTMTLGGTTSGTNAGSYNATFTPTTNYRWSDGTVTAKTVAWSIGKAAGSLSITPTSITLNASKKSATITVTRAGNGVISATSSATGVAKVSVSGTTVTVSSVNDTTGSAIITISVAAGTNYTAPANKTCAVTASFKPTASTTATSGVTYTSGLSGVAATDVTLFAEAISNNSGITNATSTVYIDFGSVHRKVSVGDQVTLALNGTNYTFDVIGFNHDTLATSTAYGATTKTGKAGITFQMHDLFATTYVMNSSNTNSGGWKSSAMRTSTMATMKGYLPTAWQTAIKPVNKASGTGGGSSSGTETVSDSCFLLAEIEIFGSTTYSVSGEGTQYAYYKAGNSKVKNKGGSANNWWERSPYSGYSYYFCAVDSGGNAYYDTAGYSPGVAFGFCV</sequence>
<organism evidence="2">
    <name type="scientific">Siphoviridae sp. ctE6L85</name>
    <dbReference type="NCBI Taxonomy" id="2826202"/>
    <lineage>
        <taxon>Viruses</taxon>
        <taxon>Duplodnaviria</taxon>
        <taxon>Heunggongvirae</taxon>
        <taxon>Uroviricota</taxon>
        <taxon>Caudoviricetes</taxon>
    </lineage>
</organism>
<reference evidence="2" key="1">
    <citation type="journal article" date="2021" name="Proc. Natl. Acad. Sci. U.S.A.">
        <title>A Catalog of Tens of Thousands of Viruses from Human Metagenomes Reveals Hidden Associations with Chronic Diseases.</title>
        <authorList>
            <person name="Tisza M.J."/>
            <person name="Buck C.B."/>
        </authorList>
    </citation>
    <scope>NUCLEOTIDE SEQUENCE</scope>
    <source>
        <strain evidence="2">CtE6L85</strain>
    </source>
</reference>
<protein>
    <recommendedName>
        <fullName evidence="1">DUF6273 domain-containing protein</fullName>
    </recommendedName>
</protein>
<dbReference type="EMBL" id="BK015711">
    <property type="protein sequence ID" value="DAE21396.1"/>
    <property type="molecule type" value="Genomic_DNA"/>
</dbReference>
<name>A0A8S5QRY6_9CAUD</name>
<evidence type="ECO:0000313" key="2">
    <source>
        <dbReference type="EMBL" id="DAE21396.1"/>
    </source>
</evidence>